<proteinExistence type="predicted"/>
<dbReference type="EMBL" id="CATOUU010000695">
    <property type="protein sequence ID" value="CAI9941704.1"/>
    <property type="molecule type" value="Genomic_DNA"/>
</dbReference>
<evidence type="ECO:0000313" key="4">
    <source>
        <dbReference type="Proteomes" id="UP001642409"/>
    </source>
</evidence>
<evidence type="ECO:0000313" key="3">
    <source>
        <dbReference type="EMBL" id="CAL6029262.1"/>
    </source>
</evidence>
<evidence type="ECO:0000256" key="1">
    <source>
        <dbReference type="SAM" id="MobiDB-lite"/>
    </source>
</evidence>
<protein>
    <submittedName>
        <fullName evidence="3">Hypothetical_protein</fullName>
    </submittedName>
</protein>
<accession>A0AA86PWC6</accession>
<evidence type="ECO:0000313" key="2">
    <source>
        <dbReference type="EMBL" id="CAI9941704.1"/>
    </source>
</evidence>
<dbReference type="AlphaFoldDB" id="A0AA86PWC6"/>
<comment type="caution">
    <text evidence="2">The sequence shown here is derived from an EMBL/GenBank/DDBJ whole genome shotgun (WGS) entry which is preliminary data.</text>
</comment>
<name>A0AA86PWC6_9EUKA</name>
<keyword evidence="4" id="KW-1185">Reference proteome</keyword>
<dbReference type="EMBL" id="CAXDID020000109">
    <property type="protein sequence ID" value="CAL6029262.1"/>
    <property type="molecule type" value="Genomic_DNA"/>
</dbReference>
<organism evidence="2">
    <name type="scientific">Hexamita inflata</name>
    <dbReference type="NCBI Taxonomy" id="28002"/>
    <lineage>
        <taxon>Eukaryota</taxon>
        <taxon>Metamonada</taxon>
        <taxon>Diplomonadida</taxon>
        <taxon>Hexamitidae</taxon>
        <taxon>Hexamitinae</taxon>
        <taxon>Hexamita</taxon>
    </lineage>
</organism>
<gene>
    <name evidence="2" type="ORF">HINF_LOCUS29349</name>
    <name evidence="3" type="ORF">HINF_LOCUS32206</name>
</gene>
<reference evidence="2" key="1">
    <citation type="submission" date="2023-06" db="EMBL/GenBank/DDBJ databases">
        <authorList>
            <person name="Kurt Z."/>
        </authorList>
    </citation>
    <scope>NUCLEOTIDE SEQUENCE</scope>
</reference>
<reference evidence="3 4" key="2">
    <citation type="submission" date="2024-07" db="EMBL/GenBank/DDBJ databases">
        <authorList>
            <person name="Akdeniz Z."/>
        </authorList>
    </citation>
    <scope>NUCLEOTIDE SEQUENCE [LARGE SCALE GENOMIC DNA]</scope>
</reference>
<sequence length="268" mass="31185">MKMNNSKILGASKSFDNSSSIKKKSQQNQSFIQEKMKPWSNPNGKESTPKLKSNPLKQKISEFGFIELNKIDDSIAKSMLKLEKSMNKSYIQKPFEQPISMPQENFQQSLEYQNIDKLINKHNTIIKNVRSGNFTDLLISHDAFHNKYPYSSEVNQYKLQQQQTVKRETLTDEQVNEFSKKNLICNKQKMIMQILFGRHEPNMYIFKNDEIGQIIQQLTVNQDLHGLKIVYLQLMIDYGAFDCIHDAYKQYINSSINSKSKQAVKAIQ</sequence>
<dbReference type="Proteomes" id="UP001642409">
    <property type="component" value="Unassembled WGS sequence"/>
</dbReference>
<feature type="region of interest" description="Disordered" evidence="1">
    <location>
        <begin position="1"/>
        <end position="54"/>
    </location>
</feature>